<dbReference type="InterPro" id="IPR001611">
    <property type="entry name" value="Leu-rich_rpt"/>
</dbReference>
<dbReference type="Proteomes" id="UP000326396">
    <property type="component" value="Unassembled WGS sequence"/>
</dbReference>
<evidence type="ECO:0000256" key="12">
    <source>
        <dbReference type="PROSITE-ProRule" id="PRU10141"/>
    </source>
</evidence>
<keyword evidence="6 12" id="KW-0547">Nucleotide-binding</keyword>
<feature type="binding site" evidence="12">
    <location>
        <position position="689"/>
    </location>
    <ligand>
        <name>ATP</name>
        <dbReference type="ChEBI" id="CHEBI:30616"/>
    </ligand>
</feature>
<dbReference type="GO" id="GO:0051707">
    <property type="term" value="P:response to other organism"/>
    <property type="evidence" value="ECO:0007669"/>
    <property type="project" value="UniProtKB-ARBA"/>
</dbReference>
<evidence type="ECO:0000256" key="11">
    <source>
        <dbReference type="ARBA" id="ARBA00023180"/>
    </source>
</evidence>
<organism evidence="15 16">
    <name type="scientific">Mikania micrantha</name>
    <name type="common">bitter vine</name>
    <dbReference type="NCBI Taxonomy" id="192012"/>
    <lineage>
        <taxon>Eukaryota</taxon>
        <taxon>Viridiplantae</taxon>
        <taxon>Streptophyta</taxon>
        <taxon>Embryophyta</taxon>
        <taxon>Tracheophyta</taxon>
        <taxon>Spermatophyta</taxon>
        <taxon>Magnoliopsida</taxon>
        <taxon>eudicotyledons</taxon>
        <taxon>Gunneridae</taxon>
        <taxon>Pentapetalae</taxon>
        <taxon>asterids</taxon>
        <taxon>campanulids</taxon>
        <taxon>Asterales</taxon>
        <taxon>Asteraceae</taxon>
        <taxon>Asteroideae</taxon>
        <taxon>Heliantheae alliance</taxon>
        <taxon>Eupatorieae</taxon>
        <taxon>Mikania</taxon>
    </lineage>
</organism>
<dbReference type="Gene3D" id="3.80.10.10">
    <property type="entry name" value="Ribonuclease Inhibitor"/>
    <property type="match status" value="5"/>
</dbReference>
<dbReference type="GO" id="GO:0033612">
    <property type="term" value="F:receptor serine/threonine kinase binding"/>
    <property type="evidence" value="ECO:0007669"/>
    <property type="project" value="TreeGrafter"/>
</dbReference>
<dbReference type="PROSITE" id="PS50011">
    <property type="entry name" value="PROTEIN_KINASE_DOM"/>
    <property type="match status" value="1"/>
</dbReference>
<evidence type="ECO:0000256" key="4">
    <source>
        <dbReference type="ARBA" id="ARBA00022692"/>
    </source>
</evidence>
<keyword evidence="13" id="KW-0732">Signal</keyword>
<feature type="signal peptide" evidence="13">
    <location>
        <begin position="1"/>
        <end position="23"/>
    </location>
</feature>
<dbReference type="PANTHER" id="PTHR48056:SF41">
    <property type="entry name" value="RECEPTOR-LIKE PROTEIN KINASE HAIKU2"/>
    <property type="match status" value="1"/>
</dbReference>
<evidence type="ECO:0000259" key="14">
    <source>
        <dbReference type="PROSITE" id="PS50011"/>
    </source>
</evidence>
<dbReference type="GO" id="GO:0006952">
    <property type="term" value="P:defense response"/>
    <property type="evidence" value="ECO:0007669"/>
    <property type="project" value="UniProtKB-ARBA"/>
</dbReference>
<keyword evidence="2" id="KW-0433">Leucine-rich repeat</keyword>
<dbReference type="FunFam" id="3.80.10.10:FF:000905">
    <property type="entry name" value="Receptor-like protein kinase 7"/>
    <property type="match status" value="1"/>
</dbReference>
<dbReference type="SMART" id="SM00220">
    <property type="entry name" value="S_TKc"/>
    <property type="match status" value="1"/>
</dbReference>
<dbReference type="PROSITE" id="PS51450">
    <property type="entry name" value="LRR"/>
    <property type="match status" value="1"/>
</dbReference>
<dbReference type="PROSITE" id="PS00108">
    <property type="entry name" value="PROTEIN_KINASE_ST"/>
    <property type="match status" value="1"/>
</dbReference>
<keyword evidence="10" id="KW-0472">Membrane</keyword>
<dbReference type="GO" id="GO:0005524">
    <property type="term" value="F:ATP binding"/>
    <property type="evidence" value="ECO:0007669"/>
    <property type="project" value="UniProtKB-UniRule"/>
</dbReference>
<gene>
    <name evidence="15" type="ORF">E3N88_42503</name>
</gene>
<feature type="domain" description="Protein kinase" evidence="14">
    <location>
        <begin position="661"/>
        <end position="946"/>
    </location>
</feature>
<dbReference type="OrthoDB" id="2015831at2759"/>
<keyword evidence="9" id="KW-1133">Transmembrane helix</keyword>
<name>A0A5N6LJT8_9ASTR</name>
<accession>A0A5N6LJT8</accession>
<evidence type="ECO:0000256" key="5">
    <source>
        <dbReference type="ARBA" id="ARBA00022737"/>
    </source>
</evidence>
<evidence type="ECO:0000256" key="7">
    <source>
        <dbReference type="ARBA" id="ARBA00022777"/>
    </source>
</evidence>
<proteinExistence type="predicted"/>
<keyword evidence="5" id="KW-0677">Repeat</keyword>
<dbReference type="EMBL" id="SZYD01000614">
    <property type="protein sequence ID" value="KAD1644708.1"/>
    <property type="molecule type" value="Genomic_DNA"/>
</dbReference>
<dbReference type="PRINTS" id="PR00019">
    <property type="entry name" value="LEURICHRPT"/>
</dbReference>
<evidence type="ECO:0000256" key="9">
    <source>
        <dbReference type="ARBA" id="ARBA00022989"/>
    </source>
</evidence>
<keyword evidence="11" id="KW-0325">Glycoprotein</keyword>
<keyword evidence="7" id="KW-0418">Kinase</keyword>
<evidence type="ECO:0000256" key="6">
    <source>
        <dbReference type="ARBA" id="ARBA00022741"/>
    </source>
</evidence>
<keyword evidence="4" id="KW-0812">Transmembrane</keyword>
<comment type="caution">
    <text evidence="15">The sequence shown here is derived from an EMBL/GenBank/DDBJ whole genome shotgun (WGS) entry which is preliminary data.</text>
</comment>
<dbReference type="InterPro" id="IPR050647">
    <property type="entry name" value="Plant_LRR-RLKs"/>
</dbReference>
<evidence type="ECO:0000313" key="16">
    <source>
        <dbReference type="Proteomes" id="UP000326396"/>
    </source>
</evidence>
<keyword evidence="3" id="KW-0808">Transferase</keyword>
<comment type="subcellular location">
    <subcellularLocation>
        <location evidence="1">Membrane</location>
        <topology evidence="1">Single-pass membrane protein</topology>
    </subcellularLocation>
</comment>
<evidence type="ECO:0000256" key="1">
    <source>
        <dbReference type="ARBA" id="ARBA00004167"/>
    </source>
</evidence>
<dbReference type="Gene3D" id="1.10.510.10">
    <property type="entry name" value="Transferase(Phosphotransferase) domain 1"/>
    <property type="match status" value="1"/>
</dbReference>
<keyword evidence="8 12" id="KW-0067">ATP-binding</keyword>
<dbReference type="SUPFAM" id="SSF56112">
    <property type="entry name" value="Protein kinase-like (PK-like)"/>
    <property type="match status" value="1"/>
</dbReference>
<evidence type="ECO:0000256" key="13">
    <source>
        <dbReference type="SAM" id="SignalP"/>
    </source>
</evidence>
<dbReference type="InterPro" id="IPR008271">
    <property type="entry name" value="Ser/Thr_kinase_AS"/>
</dbReference>
<dbReference type="Pfam" id="PF00069">
    <property type="entry name" value="Pkinase"/>
    <property type="match status" value="1"/>
</dbReference>
<dbReference type="FunFam" id="1.10.510.10:FF:000365">
    <property type="entry name" value="Leucine-rich repeat receptor-like serine/threonine-protein kinase At1g17230"/>
    <property type="match status" value="1"/>
</dbReference>
<protein>
    <recommendedName>
        <fullName evidence="14">Protein kinase domain-containing protein</fullName>
    </recommendedName>
</protein>
<sequence>MSPERDRKILLLIIIGFISGVCSDEHELVWSLKTALAESNTKLFESWKPNISVCEFAGITCDDTGSLVKEIDLSNQNIRGSIPFESVCQLQSLEKLSLGFNFLHGSVTEDLNKCSRLTYLDLGNNLFTGVMPDISSMIGLSYLYVNKSGFSGTFPWASLESMPELVVLSVGDNPFDPTPFPEQVVKLTNLTWLYMANCSIGGQIPAGIGQLTKLINFEISSNDISGPIPSEIAKLLNLWQLELFSNNLTGKLPVGLRNLTNLQFFDASMNHLQGDLSEVKFLSQLKSLQLFENQLTGEIPPEIGEFKQLVNLSLYRNQLTGPLPQQLGSWSDFNFIDVSENLLNGSIPPHMCHNNKMTELLILQNNFTGAIPATYADCKTMSRFRVSNNMLSGVVPSGIWGLPKAKIIDIANNNLEGSITSDIQDATTLGQIFAAHNRLSGELPQEIVKAASLNTIDLSHNHLSGEVPATIGGLKHLDTLHLDNNKFIGEIPNSLGLCDSLSDINLAFNSFSGGIPASLGRLPTLNSLNLSSNQLSGEIPGSLSSLRLSLLDLSYNKLVGAIPESLSIEAYNGSFAGNQGLCSQKVTYFRRCSSYSGGVSSWIRIVISCLSVGSVVCLLILAYLCYLKTKGGKEGAAAEMPWNVKSFHVLSFMEGDIIDSMKEENLIGRGGSGQVYRVSLKNGMDLAVKYMRNVDSGVRAKRQLAGGIQKEFEAEVETLSSIRHVNVVKLYCSITSQDQESRVLVYEYLANGSLWDRLHDSSNQKLGGLDWITRYEIAVGAAKGLEYLHHGCERPIIHRDVKSSNILLDEYLKPRIADFGLAKIGRTDTCTQLIAGTHGYIAPEYGYTYKVNEKSDVYSFGVVLMELVTGRKPIEAEYGENKDMVYWVCSKLKNKESVLSLVDSSISEGYKEDTIKVLKIAIMCTSRLPTLRPTMREVVKMLEEANPCKLVAIINLSKDKQNVLM</sequence>
<feature type="chain" id="PRO_5024409147" description="Protein kinase domain-containing protein" evidence="13">
    <location>
        <begin position="24"/>
        <end position="965"/>
    </location>
</feature>
<dbReference type="InterPro" id="IPR000719">
    <property type="entry name" value="Prot_kinase_dom"/>
</dbReference>
<dbReference type="InterPro" id="IPR003591">
    <property type="entry name" value="Leu-rich_rpt_typical-subtyp"/>
</dbReference>
<dbReference type="InterPro" id="IPR017441">
    <property type="entry name" value="Protein_kinase_ATP_BS"/>
</dbReference>
<evidence type="ECO:0000256" key="8">
    <source>
        <dbReference type="ARBA" id="ARBA00022840"/>
    </source>
</evidence>
<evidence type="ECO:0000256" key="10">
    <source>
        <dbReference type="ARBA" id="ARBA00023136"/>
    </source>
</evidence>
<reference evidence="15 16" key="1">
    <citation type="submission" date="2019-05" db="EMBL/GenBank/DDBJ databases">
        <title>Mikania micrantha, genome provides insights into the molecular mechanism of rapid growth.</title>
        <authorList>
            <person name="Liu B."/>
        </authorList>
    </citation>
    <scope>NUCLEOTIDE SEQUENCE [LARGE SCALE GENOMIC DNA]</scope>
    <source>
        <strain evidence="15">NLD-2019</strain>
        <tissue evidence="15">Leaf</tissue>
    </source>
</reference>
<dbReference type="SMART" id="SM00369">
    <property type="entry name" value="LRR_TYP"/>
    <property type="match status" value="6"/>
</dbReference>
<evidence type="ECO:0000256" key="3">
    <source>
        <dbReference type="ARBA" id="ARBA00022679"/>
    </source>
</evidence>
<dbReference type="Pfam" id="PF00560">
    <property type="entry name" value="LRR_1"/>
    <property type="match status" value="6"/>
</dbReference>
<dbReference type="GO" id="GO:0016020">
    <property type="term" value="C:membrane"/>
    <property type="evidence" value="ECO:0007669"/>
    <property type="project" value="UniProtKB-SubCell"/>
</dbReference>
<dbReference type="PROSITE" id="PS00107">
    <property type="entry name" value="PROTEIN_KINASE_ATP"/>
    <property type="match status" value="1"/>
</dbReference>
<dbReference type="PANTHER" id="PTHR48056">
    <property type="entry name" value="LRR RECEPTOR-LIKE SERINE/THREONINE-PROTEIN KINASE-RELATED"/>
    <property type="match status" value="1"/>
</dbReference>
<keyword evidence="16" id="KW-1185">Reference proteome</keyword>
<dbReference type="FunFam" id="3.80.10.10:FF:000095">
    <property type="entry name" value="LRR receptor-like serine/threonine-protein kinase GSO1"/>
    <property type="match status" value="1"/>
</dbReference>
<evidence type="ECO:0000256" key="2">
    <source>
        <dbReference type="ARBA" id="ARBA00022614"/>
    </source>
</evidence>
<dbReference type="InterPro" id="IPR011009">
    <property type="entry name" value="Kinase-like_dom_sf"/>
</dbReference>
<dbReference type="InterPro" id="IPR032675">
    <property type="entry name" value="LRR_dom_sf"/>
</dbReference>
<dbReference type="SUPFAM" id="SSF52058">
    <property type="entry name" value="L domain-like"/>
    <property type="match status" value="3"/>
</dbReference>
<evidence type="ECO:0000313" key="15">
    <source>
        <dbReference type="EMBL" id="KAD1644708.1"/>
    </source>
</evidence>
<dbReference type="AlphaFoldDB" id="A0A5N6LJT8"/>
<dbReference type="GO" id="GO:0004672">
    <property type="term" value="F:protein kinase activity"/>
    <property type="evidence" value="ECO:0007669"/>
    <property type="project" value="InterPro"/>
</dbReference>
<dbReference type="Gene3D" id="3.30.200.20">
    <property type="entry name" value="Phosphorylase Kinase, domain 1"/>
    <property type="match status" value="1"/>
</dbReference>